<gene>
    <name evidence="1" type="ORF">M9H77_10604</name>
</gene>
<dbReference type="Proteomes" id="UP001060085">
    <property type="component" value="Linkage Group LG03"/>
</dbReference>
<evidence type="ECO:0000313" key="2">
    <source>
        <dbReference type="Proteomes" id="UP001060085"/>
    </source>
</evidence>
<keyword evidence="2" id="KW-1185">Reference proteome</keyword>
<proteinExistence type="predicted"/>
<protein>
    <submittedName>
        <fullName evidence="1">Uncharacterized protein</fullName>
    </submittedName>
</protein>
<reference evidence="2" key="1">
    <citation type="journal article" date="2023" name="Nat. Plants">
        <title>Single-cell RNA sequencing provides a high-resolution roadmap for understanding the multicellular compartmentation of specialized metabolism.</title>
        <authorList>
            <person name="Sun S."/>
            <person name="Shen X."/>
            <person name="Li Y."/>
            <person name="Li Y."/>
            <person name="Wang S."/>
            <person name="Li R."/>
            <person name="Zhang H."/>
            <person name="Shen G."/>
            <person name="Guo B."/>
            <person name="Wei J."/>
            <person name="Xu J."/>
            <person name="St-Pierre B."/>
            <person name="Chen S."/>
            <person name="Sun C."/>
        </authorList>
    </citation>
    <scope>NUCLEOTIDE SEQUENCE [LARGE SCALE GENOMIC DNA]</scope>
</reference>
<dbReference type="EMBL" id="CM044703">
    <property type="protein sequence ID" value="KAI5670240.1"/>
    <property type="molecule type" value="Genomic_DNA"/>
</dbReference>
<evidence type="ECO:0000313" key="1">
    <source>
        <dbReference type="EMBL" id="KAI5670240.1"/>
    </source>
</evidence>
<organism evidence="1 2">
    <name type="scientific">Catharanthus roseus</name>
    <name type="common">Madagascar periwinkle</name>
    <name type="synonym">Vinca rosea</name>
    <dbReference type="NCBI Taxonomy" id="4058"/>
    <lineage>
        <taxon>Eukaryota</taxon>
        <taxon>Viridiplantae</taxon>
        <taxon>Streptophyta</taxon>
        <taxon>Embryophyta</taxon>
        <taxon>Tracheophyta</taxon>
        <taxon>Spermatophyta</taxon>
        <taxon>Magnoliopsida</taxon>
        <taxon>eudicotyledons</taxon>
        <taxon>Gunneridae</taxon>
        <taxon>Pentapetalae</taxon>
        <taxon>asterids</taxon>
        <taxon>lamiids</taxon>
        <taxon>Gentianales</taxon>
        <taxon>Apocynaceae</taxon>
        <taxon>Rauvolfioideae</taxon>
        <taxon>Vinceae</taxon>
        <taxon>Catharanthinae</taxon>
        <taxon>Catharanthus</taxon>
    </lineage>
</organism>
<comment type="caution">
    <text evidence="1">The sequence shown here is derived from an EMBL/GenBank/DDBJ whole genome shotgun (WGS) entry which is preliminary data.</text>
</comment>
<name>A0ACC0BC79_CATRO</name>
<sequence length="416" mass="47549">MSRFSRFELVEHSPFPSFFSRESSLFASKCFPSFSIEDELDFTLDLLKPTPTHTAALLDFPSPFDEFDAVTELIRIEKTPFYTSTRRVQRRVDRVGLANELLLQTLSDRVSALELNFDRLVKEKKKPKIGERKYTWTAEIKSPEENGFDRKYKWVAEVRDGKKKGSLDKSYKYTAEIKGKGEDSPITRTYTFKASNGDGAESSGDKDKKEKEKKDKKKIKDEKSGGSTRLVEIQDEPDHGTVVLRQAFARRVDKIRGKRKELSPQDAAIKIQVTFRAYLIRRSQALRALRELAIAKTKLKELRALFNNFSYRRRVARDAEERQRFSEKIIVLLLTVDAIEGADMMVRAAKKSMVDELEAMLDVVDPQPAGKSLSMRRRTFDMPDAAIQKELAAGVAQVVKLLDEEHNGSESFEACL</sequence>
<accession>A0ACC0BC79</accession>